<dbReference type="EMBL" id="AESD01000731">
    <property type="protein sequence ID" value="EHJ10338.1"/>
    <property type="molecule type" value="Genomic_DNA"/>
</dbReference>
<protein>
    <submittedName>
        <fullName evidence="3">Uncharacterized protein</fullName>
    </submittedName>
</protein>
<proteinExistence type="predicted"/>
<keyword evidence="2" id="KW-0472">Membrane</keyword>
<reference evidence="3 4" key="1">
    <citation type="journal article" date="2011" name="Front. Microbiol.">
        <title>Two Strains of Crocosphaera watsonii with Highly Conserved Genomes are Distinguished by Strain-Specific Features.</title>
        <authorList>
            <person name="Bench S.R."/>
            <person name="Ilikchyan I.N."/>
            <person name="Tripp H.J."/>
            <person name="Zehr J.P."/>
        </authorList>
    </citation>
    <scope>NUCLEOTIDE SEQUENCE [LARGE SCALE GENOMIC DNA]</scope>
    <source>
        <strain evidence="3 4">WH 0003</strain>
    </source>
</reference>
<evidence type="ECO:0000313" key="3">
    <source>
        <dbReference type="EMBL" id="EHJ10338.1"/>
    </source>
</evidence>
<comment type="caution">
    <text evidence="3">The sequence shown here is derived from an EMBL/GenBank/DDBJ whole genome shotgun (WGS) entry which is preliminary data.</text>
</comment>
<dbReference type="InterPro" id="IPR005498">
    <property type="entry name" value="T4SS_VirB10/TraB/TrbI"/>
</dbReference>
<feature type="transmembrane region" description="Helical" evidence="2">
    <location>
        <begin position="89"/>
        <end position="111"/>
    </location>
</feature>
<evidence type="ECO:0000256" key="1">
    <source>
        <dbReference type="SAM" id="MobiDB-lite"/>
    </source>
</evidence>
<dbReference type="Proteomes" id="UP000003477">
    <property type="component" value="Unassembled WGS sequence"/>
</dbReference>
<name>G5JBT2_CROWT</name>
<sequence length="527" mass="57281">MLDLKTNQGQSTSSPQSQESDGSIKFNISTENNQEIDENFSTDKIGDNLDGNQTQIQNSFPTQAQNSLQTQTQNSFSTRNQKSFSRNPYVKFALISLVVGSVAIFLGLLFAQGNSIYSTFSKDSSLADSSSNGVNNPEKQLDETDSLEERNAKLSGELALAEQNDQIKAIKDKLDNEKDIPTVSVEKPKTNPTPAATPVVKTQTPTPRVQQPQPIKNVVSQPPRQIATPRPPQPQSLSPVQQRDPIEQWQQLAQLGSYGGGQQVNQVLIAQTQPQTQPQTQLQPQPNSNNNILEVDTLPQTTLVSQSLGTSLPLGQQVSGVLSTPIAVPVDLRNATGDFVFMVTLEEPLKSHQNETVLKAGSTVIFAVSSVQSGIIDSRAVAVISDGQEWKLDNDALQIRLSNGSPLIAKLKDNYSGEIARRDGATFIMGALTKTGELANRATSTSTFSGIGGVSSTSTYNEPNYVGAVIEGGFGPLTEQWQQRNQQAIGEMQNLSRLWWLDAGIPVQIWVTRSVDLHNQHLKILNP</sequence>
<dbReference type="Pfam" id="PF03743">
    <property type="entry name" value="TrbI"/>
    <property type="match status" value="1"/>
</dbReference>
<dbReference type="AlphaFoldDB" id="G5JBT2"/>
<feature type="compositionally biased region" description="Polar residues" evidence="1">
    <location>
        <begin position="1"/>
        <end position="33"/>
    </location>
</feature>
<feature type="region of interest" description="Disordered" evidence="1">
    <location>
        <begin position="62"/>
        <end position="81"/>
    </location>
</feature>
<evidence type="ECO:0000256" key="2">
    <source>
        <dbReference type="SAM" id="Phobius"/>
    </source>
</evidence>
<feature type="region of interest" description="Disordered" evidence="1">
    <location>
        <begin position="179"/>
        <end position="243"/>
    </location>
</feature>
<evidence type="ECO:0000313" key="4">
    <source>
        <dbReference type="Proteomes" id="UP000003477"/>
    </source>
</evidence>
<gene>
    <name evidence="3" type="ORF">CWATWH0003_4896</name>
</gene>
<organism evidence="3 4">
    <name type="scientific">Crocosphaera watsonii WH 0003</name>
    <dbReference type="NCBI Taxonomy" id="423471"/>
    <lineage>
        <taxon>Bacteria</taxon>
        <taxon>Bacillati</taxon>
        <taxon>Cyanobacteriota</taxon>
        <taxon>Cyanophyceae</taxon>
        <taxon>Oscillatoriophycideae</taxon>
        <taxon>Chroococcales</taxon>
        <taxon>Aphanothecaceae</taxon>
        <taxon>Crocosphaera</taxon>
    </lineage>
</organism>
<dbReference type="PATRIC" id="fig|423471.3.peg.4586"/>
<feature type="region of interest" description="Disordered" evidence="1">
    <location>
        <begin position="122"/>
        <end position="146"/>
    </location>
</feature>
<accession>G5JBT2</accession>
<feature type="compositionally biased region" description="Low complexity" evidence="1">
    <location>
        <begin position="190"/>
        <end position="214"/>
    </location>
</feature>
<keyword evidence="2" id="KW-1133">Transmembrane helix</keyword>
<feature type="compositionally biased region" description="Low complexity" evidence="1">
    <location>
        <begin position="122"/>
        <end position="131"/>
    </location>
</feature>
<feature type="region of interest" description="Disordered" evidence="1">
    <location>
        <begin position="1"/>
        <end position="55"/>
    </location>
</feature>
<keyword evidence="2" id="KW-0812">Transmembrane</keyword>